<sequence length="213" mass="22446">MSAAAIVRVDELHRSLSFLLRASTSVIPDLTRNTSLVYAGRAMKTSYLLACALALLAAAGPAPTDCPRSKCYSATNACNVPYGGCWDECTLSSTQLPTFTIPSCSSVPTATITSPPDAAFLANATATPPPKPCSPLHICEDWLITCGGTKSFFGACFDTCSPSTPPTCTKTPVPAPTWPPNNATTTTKTRRRVEQPACTAAPGKPWMCKPANW</sequence>
<dbReference type="Proteomes" id="UP000799444">
    <property type="component" value="Unassembled WGS sequence"/>
</dbReference>
<reference evidence="2" key="1">
    <citation type="journal article" date="2020" name="Stud. Mycol.">
        <title>101 Dothideomycetes genomes: a test case for predicting lifestyles and emergence of pathogens.</title>
        <authorList>
            <person name="Haridas S."/>
            <person name="Albert R."/>
            <person name="Binder M."/>
            <person name="Bloem J."/>
            <person name="Labutti K."/>
            <person name="Salamov A."/>
            <person name="Andreopoulos B."/>
            <person name="Baker S."/>
            <person name="Barry K."/>
            <person name="Bills G."/>
            <person name="Bluhm B."/>
            <person name="Cannon C."/>
            <person name="Castanera R."/>
            <person name="Culley D."/>
            <person name="Daum C."/>
            <person name="Ezra D."/>
            <person name="Gonzalez J."/>
            <person name="Henrissat B."/>
            <person name="Kuo A."/>
            <person name="Liang C."/>
            <person name="Lipzen A."/>
            <person name="Lutzoni F."/>
            <person name="Magnuson J."/>
            <person name="Mondo S."/>
            <person name="Nolan M."/>
            <person name="Ohm R."/>
            <person name="Pangilinan J."/>
            <person name="Park H.-J."/>
            <person name="Ramirez L."/>
            <person name="Alfaro M."/>
            <person name="Sun H."/>
            <person name="Tritt A."/>
            <person name="Yoshinaga Y."/>
            <person name="Zwiers L.-H."/>
            <person name="Turgeon B."/>
            <person name="Goodwin S."/>
            <person name="Spatafora J."/>
            <person name="Crous P."/>
            <person name="Grigoriev I."/>
        </authorList>
    </citation>
    <scope>NUCLEOTIDE SEQUENCE</scope>
    <source>
        <strain evidence="2">CBS 125425</strain>
    </source>
</reference>
<organism evidence="2 3">
    <name type="scientific">Polyplosphaeria fusca</name>
    <dbReference type="NCBI Taxonomy" id="682080"/>
    <lineage>
        <taxon>Eukaryota</taxon>
        <taxon>Fungi</taxon>
        <taxon>Dikarya</taxon>
        <taxon>Ascomycota</taxon>
        <taxon>Pezizomycotina</taxon>
        <taxon>Dothideomycetes</taxon>
        <taxon>Pleosporomycetidae</taxon>
        <taxon>Pleosporales</taxon>
        <taxon>Tetraplosphaeriaceae</taxon>
        <taxon>Polyplosphaeria</taxon>
    </lineage>
</organism>
<name>A0A9P4R6T0_9PLEO</name>
<dbReference type="OrthoDB" id="3924764at2759"/>
<keyword evidence="3" id="KW-1185">Reference proteome</keyword>
<evidence type="ECO:0000313" key="2">
    <source>
        <dbReference type="EMBL" id="KAF2740313.1"/>
    </source>
</evidence>
<evidence type="ECO:0000313" key="3">
    <source>
        <dbReference type="Proteomes" id="UP000799444"/>
    </source>
</evidence>
<comment type="caution">
    <text evidence="2">The sequence shown here is derived from an EMBL/GenBank/DDBJ whole genome shotgun (WGS) entry which is preliminary data.</text>
</comment>
<gene>
    <name evidence="2" type="ORF">EJ04DRAFT_558858</name>
</gene>
<dbReference type="EMBL" id="ML996100">
    <property type="protein sequence ID" value="KAF2740313.1"/>
    <property type="molecule type" value="Genomic_DNA"/>
</dbReference>
<protein>
    <submittedName>
        <fullName evidence="2">Uncharacterized protein</fullName>
    </submittedName>
</protein>
<evidence type="ECO:0000256" key="1">
    <source>
        <dbReference type="SAM" id="MobiDB-lite"/>
    </source>
</evidence>
<accession>A0A9P4R6T0</accession>
<feature type="region of interest" description="Disordered" evidence="1">
    <location>
        <begin position="171"/>
        <end position="193"/>
    </location>
</feature>
<proteinExistence type="predicted"/>
<dbReference type="AlphaFoldDB" id="A0A9P4R6T0"/>